<evidence type="ECO:0000313" key="2">
    <source>
        <dbReference type="EMBL" id="QJE74360.1"/>
    </source>
</evidence>
<dbReference type="InterPro" id="IPR032710">
    <property type="entry name" value="NTF2-like_dom_sf"/>
</dbReference>
<dbReference type="Proteomes" id="UP000501891">
    <property type="component" value="Chromosome"/>
</dbReference>
<dbReference type="KEGG" id="acru:HHL28_15910"/>
<name>A0A858RA51_9PROT</name>
<proteinExistence type="predicted"/>
<dbReference type="SUPFAM" id="SSF54427">
    <property type="entry name" value="NTF2-like"/>
    <property type="match status" value="1"/>
</dbReference>
<feature type="domain" description="DUF4440" evidence="1">
    <location>
        <begin position="31"/>
        <end position="139"/>
    </location>
</feature>
<keyword evidence="3" id="KW-1185">Reference proteome</keyword>
<dbReference type="AlphaFoldDB" id="A0A858RA51"/>
<dbReference type="InterPro" id="IPR006311">
    <property type="entry name" value="TAT_signal"/>
</dbReference>
<dbReference type="InterPro" id="IPR027843">
    <property type="entry name" value="DUF4440"/>
</dbReference>
<evidence type="ECO:0000313" key="3">
    <source>
        <dbReference type="Proteomes" id="UP000501891"/>
    </source>
</evidence>
<accession>A0A858RA51</accession>
<dbReference type="Pfam" id="PF14534">
    <property type="entry name" value="DUF4440"/>
    <property type="match status" value="1"/>
</dbReference>
<sequence length="149" mass="16454">MDMDRRAVMLAGAGAATLAALPAAGEDDGPRKVVEAFHKALAAGDLDGAVRRLHIGVTVYEQGGVERSAREYVNHHLRADMEFAQATRREVSNFVSGRSDDLAWEACETRTTGTFKDKPVDVRGTETMILRRGDDGWRIHHIHWSSRKA</sequence>
<protein>
    <submittedName>
        <fullName evidence="2">Nuclear transport factor 2 family protein</fullName>
    </submittedName>
</protein>
<organism evidence="2 3">
    <name type="scientific">Aerophototrophica crusticola</name>
    <dbReference type="NCBI Taxonomy" id="1709002"/>
    <lineage>
        <taxon>Bacteria</taxon>
        <taxon>Pseudomonadati</taxon>
        <taxon>Pseudomonadota</taxon>
        <taxon>Alphaproteobacteria</taxon>
        <taxon>Rhodospirillales</taxon>
        <taxon>Rhodospirillaceae</taxon>
        <taxon>Aerophototrophica</taxon>
    </lineage>
</organism>
<reference evidence="2" key="1">
    <citation type="submission" date="2020-04" db="EMBL/GenBank/DDBJ databases">
        <title>A desert anoxygenic phototrophic bacterium fixes CO2 using RubisCO under aerobic conditions.</title>
        <authorList>
            <person name="Tang K."/>
        </authorList>
    </citation>
    <scope>NUCLEOTIDE SEQUENCE [LARGE SCALE GENOMIC DNA]</scope>
    <source>
        <strain evidence="2">MIMtkB3</strain>
    </source>
</reference>
<dbReference type="Gene3D" id="3.10.450.50">
    <property type="match status" value="1"/>
</dbReference>
<dbReference type="EMBL" id="CP051775">
    <property type="protein sequence ID" value="QJE74360.1"/>
    <property type="molecule type" value="Genomic_DNA"/>
</dbReference>
<evidence type="ECO:0000259" key="1">
    <source>
        <dbReference type="Pfam" id="PF14534"/>
    </source>
</evidence>
<dbReference type="PROSITE" id="PS51318">
    <property type="entry name" value="TAT"/>
    <property type="match status" value="1"/>
</dbReference>
<gene>
    <name evidence="2" type="ORF">HHL28_15910</name>
</gene>